<dbReference type="CDD" id="cd02440">
    <property type="entry name" value="AdoMet_MTases"/>
    <property type="match status" value="1"/>
</dbReference>
<dbReference type="Proteomes" id="UP000254134">
    <property type="component" value="Unassembled WGS sequence"/>
</dbReference>
<dbReference type="InterPro" id="IPR041698">
    <property type="entry name" value="Methyltransf_25"/>
</dbReference>
<dbReference type="GO" id="GO:0008168">
    <property type="term" value="F:methyltransferase activity"/>
    <property type="evidence" value="ECO:0007669"/>
    <property type="project" value="UniProtKB-KW"/>
</dbReference>
<dbReference type="OrthoDB" id="9795634at2"/>
<keyword evidence="2" id="KW-0808">Transferase</keyword>
<protein>
    <submittedName>
        <fullName evidence="2">Methyltransferase domain</fullName>
    </submittedName>
</protein>
<dbReference type="PANTHER" id="PTHR43591:SF24">
    <property type="entry name" value="2-METHOXY-6-POLYPRENYL-1,4-BENZOQUINOL METHYLASE, MITOCHONDRIAL"/>
    <property type="match status" value="1"/>
</dbReference>
<reference evidence="3" key="2">
    <citation type="journal article" date="2019" name="MicrobiologyOpen">
        <title>High-quality draft genome sequence of Gaiella occulta isolated from a 150 meter deep mineral water borehole and comparison with the genome sequences of other deep-branching lineages of the phylum Actinobacteria.</title>
        <authorList>
            <person name="Severino R."/>
            <person name="Froufe H.J.C."/>
            <person name="Barroso C."/>
            <person name="Albuquerque L."/>
            <person name="Lobo-da-Cunha A."/>
            <person name="da Costa M.S."/>
            <person name="Egas C."/>
        </authorList>
    </citation>
    <scope>NUCLEOTIDE SEQUENCE [LARGE SCALE GENOMIC DNA]</scope>
    <source>
        <strain evidence="3">F2-233</strain>
    </source>
</reference>
<gene>
    <name evidence="2" type="ORF">Gocc_1133</name>
</gene>
<evidence type="ECO:0000313" key="2">
    <source>
        <dbReference type="EMBL" id="RDI75335.1"/>
    </source>
</evidence>
<comment type="caution">
    <text evidence="2">The sequence shown here is derived from an EMBL/GenBank/DDBJ whole genome shotgun (WGS) entry which is preliminary data.</text>
</comment>
<evidence type="ECO:0000259" key="1">
    <source>
        <dbReference type="Pfam" id="PF13649"/>
    </source>
</evidence>
<dbReference type="SUPFAM" id="SSF53335">
    <property type="entry name" value="S-adenosyl-L-methionine-dependent methyltransferases"/>
    <property type="match status" value="1"/>
</dbReference>
<dbReference type="InterPro" id="IPR029063">
    <property type="entry name" value="SAM-dependent_MTases_sf"/>
</dbReference>
<keyword evidence="3" id="KW-1185">Reference proteome</keyword>
<keyword evidence="2" id="KW-0489">Methyltransferase</keyword>
<feature type="domain" description="Methyltransferase" evidence="1">
    <location>
        <begin position="46"/>
        <end position="137"/>
    </location>
</feature>
<dbReference type="Gene3D" id="3.40.50.150">
    <property type="entry name" value="Vaccinia Virus protein VP39"/>
    <property type="match status" value="1"/>
</dbReference>
<evidence type="ECO:0000313" key="3">
    <source>
        <dbReference type="Proteomes" id="UP000254134"/>
    </source>
</evidence>
<accession>A0A7M2YYU7</accession>
<reference evidence="2 3" key="1">
    <citation type="submission" date="2018-07" db="EMBL/GenBank/DDBJ databases">
        <title>High-quality-draft genome sequence of Gaiella occulta.</title>
        <authorList>
            <person name="Severino R."/>
            <person name="Froufe H.J.C."/>
            <person name="Rainey F.A."/>
            <person name="Barroso C."/>
            <person name="Albuquerque L."/>
            <person name="Lobo-Da-Cunha A."/>
            <person name="Da Costa M.S."/>
            <person name="Egas C."/>
        </authorList>
    </citation>
    <scope>NUCLEOTIDE SEQUENCE [LARGE SCALE GENOMIC DNA]</scope>
    <source>
        <strain evidence="2 3">F2-233</strain>
    </source>
</reference>
<proteinExistence type="predicted"/>
<organism evidence="2 3">
    <name type="scientific">Gaiella occulta</name>
    <dbReference type="NCBI Taxonomy" id="1002870"/>
    <lineage>
        <taxon>Bacteria</taxon>
        <taxon>Bacillati</taxon>
        <taxon>Actinomycetota</taxon>
        <taxon>Thermoleophilia</taxon>
        <taxon>Gaiellales</taxon>
        <taxon>Gaiellaceae</taxon>
        <taxon>Gaiella</taxon>
    </lineage>
</organism>
<sequence>MAFEQLKQRHAEVWSSAPFENIAETIADTHDELAERLGPRPGERWLDLACGAGDVAFRAARGGAEVTGSDLAPALVEAARRRAAEAGLDITLEVADCESLPYPDASFDVVSSGVGVIFAPDHARVAAELARVCRPGGRLGLTAWRAESGVGAMFRTMAPFLPPPPDGAGSPFQWGDEAYAERMLGRWFELEFVELDSRYEGDSAEQMWAVFRDNYGPTHTLWWSLDEERRARLDRDMVALMEESRRADGRISVERRYIVILGVRREAD</sequence>
<dbReference type="GO" id="GO:0032259">
    <property type="term" value="P:methylation"/>
    <property type="evidence" value="ECO:0007669"/>
    <property type="project" value="UniProtKB-KW"/>
</dbReference>
<dbReference type="Pfam" id="PF13649">
    <property type="entry name" value="Methyltransf_25"/>
    <property type="match status" value="1"/>
</dbReference>
<dbReference type="PANTHER" id="PTHR43591">
    <property type="entry name" value="METHYLTRANSFERASE"/>
    <property type="match status" value="1"/>
</dbReference>
<dbReference type="AlphaFoldDB" id="A0A7M2YYU7"/>
<dbReference type="RefSeq" id="WP_114795549.1">
    <property type="nucleotide sequence ID" value="NZ_QQZY01000002.1"/>
</dbReference>
<name>A0A7M2YYU7_9ACTN</name>
<dbReference type="EMBL" id="QQZY01000002">
    <property type="protein sequence ID" value="RDI75335.1"/>
    <property type="molecule type" value="Genomic_DNA"/>
</dbReference>